<dbReference type="InterPro" id="IPR009057">
    <property type="entry name" value="Homeodomain-like_sf"/>
</dbReference>
<dbReference type="SUPFAM" id="SSF46689">
    <property type="entry name" value="Homeodomain-like"/>
    <property type="match status" value="1"/>
</dbReference>
<dbReference type="InterPro" id="IPR007367">
    <property type="entry name" value="DUF433"/>
</dbReference>
<gene>
    <name evidence="1" type="ORF">US54_C0013G0002</name>
</gene>
<protein>
    <recommendedName>
        <fullName evidence="3">DUF433 domain-containing protein</fullName>
    </recommendedName>
</protein>
<evidence type="ECO:0008006" key="3">
    <source>
        <dbReference type="Google" id="ProtNLM"/>
    </source>
</evidence>
<dbReference type="Pfam" id="PF04255">
    <property type="entry name" value="DUF433"/>
    <property type="match status" value="1"/>
</dbReference>
<dbReference type="EMBL" id="LBTJ01000013">
    <property type="protein sequence ID" value="KKQ38274.1"/>
    <property type="molecule type" value="Genomic_DNA"/>
</dbReference>
<dbReference type="InterPro" id="IPR036388">
    <property type="entry name" value="WH-like_DNA-bd_sf"/>
</dbReference>
<sequence>MMNIVEKNPKVLGGTPVMKGTRIPVSRIMALIGMDYKLVQLKKEFPRLKNFTKNDFEEMLHFYGSHI</sequence>
<dbReference type="AlphaFoldDB" id="A0A0G0JN64"/>
<dbReference type="Proteomes" id="UP000034471">
    <property type="component" value="Unassembled WGS sequence"/>
</dbReference>
<evidence type="ECO:0000313" key="2">
    <source>
        <dbReference type="Proteomes" id="UP000034471"/>
    </source>
</evidence>
<accession>A0A0G0JN64</accession>
<evidence type="ECO:0000313" key="1">
    <source>
        <dbReference type="EMBL" id="KKQ38274.1"/>
    </source>
</evidence>
<reference evidence="1 2" key="1">
    <citation type="journal article" date="2015" name="Nature">
        <title>rRNA introns, odd ribosomes, and small enigmatic genomes across a large radiation of phyla.</title>
        <authorList>
            <person name="Brown C.T."/>
            <person name="Hug L.A."/>
            <person name="Thomas B.C."/>
            <person name="Sharon I."/>
            <person name="Castelle C.J."/>
            <person name="Singh A."/>
            <person name="Wilkins M.J."/>
            <person name="Williams K.H."/>
            <person name="Banfield J.F."/>
        </authorList>
    </citation>
    <scope>NUCLEOTIDE SEQUENCE [LARGE SCALE GENOMIC DNA]</scope>
</reference>
<organism evidence="1 2">
    <name type="scientific">Candidatus Roizmanbacteria bacterium GW2011_GWA2_37_7</name>
    <dbReference type="NCBI Taxonomy" id="1618481"/>
    <lineage>
        <taxon>Bacteria</taxon>
        <taxon>Candidatus Roizmaniibacteriota</taxon>
    </lineage>
</organism>
<proteinExistence type="predicted"/>
<name>A0A0G0JN64_9BACT</name>
<comment type="caution">
    <text evidence="1">The sequence shown here is derived from an EMBL/GenBank/DDBJ whole genome shotgun (WGS) entry which is preliminary data.</text>
</comment>
<dbReference type="Gene3D" id="1.10.10.10">
    <property type="entry name" value="Winged helix-like DNA-binding domain superfamily/Winged helix DNA-binding domain"/>
    <property type="match status" value="1"/>
</dbReference>